<dbReference type="PANTHER" id="PTHR43792:SF1">
    <property type="entry name" value="N-ACETYLTRANSFERASE DOMAIN-CONTAINING PROTEIN"/>
    <property type="match status" value="1"/>
</dbReference>
<dbReference type="SUPFAM" id="SSF55729">
    <property type="entry name" value="Acyl-CoA N-acyltransferases (Nat)"/>
    <property type="match status" value="1"/>
</dbReference>
<reference evidence="2 3" key="1">
    <citation type="submission" date="2020-07" db="EMBL/GenBank/DDBJ databases">
        <title>Genomic Encyclopedia of Type Strains, Phase IV (KMG-V): Genome sequencing to study the core and pangenomes of soil and plant-associated prokaryotes.</title>
        <authorList>
            <person name="Whitman W."/>
        </authorList>
    </citation>
    <scope>NUCLEOTIDE SEQUENCE [LARGE SCALE GENOMIC DNA]</scope>
    <source>
        <strain evidence="2 3">AN3</strain>
    </source>
</reference>
<protein>
    <submittedName>
        <fullName evidence="2">RimJ/RimL family protein N-acetyltransferase</fullName>
    </submittedName>
</protein>
<comment type="caution">
    <text evidence="2">The sequence shown here is derived from an EMBL/GenBank/DDBJ whole genome shotgun (WGS) entry which is preliminary data.</text>
</comment>
<dbReference type="InterPro" id="IPR051531">
    <property type="entry name" value="N-acetyltransferase"/>
</dbReference>
<evidence type="ECO:0000313" key="2">
    <source>
        <dbReference type="EMBL" id="MBA8876757.1"/>
    </source>
</evidence>
<name>A0A839EJT1_9HYPH</name>
<dbReference type="EMBL" id="JACGXN010000001">
    <property type="protein sequence ID" value="MBA8876757.1"/>
    <property type="molecule type" value="Genomic_DNA"/>
</dbReference>
<gene>
    <name evidence="2" type="ORF">FHW16_000439</name>
</gene>
<dbReference type="Gene3D" id="3.40.630.30">
    <property type="match status" value="1"/>
</dbReference>
<dbReference type="InterPro" id="IPR016181">
    <property type="entry name" value="Acyl_CoA_acyltransferase"/>
</dbReference>
<keyword evidence="3" id="KW-1185">Reference proteome</keyword>
<keyword evidence="2" id="KW-0808">Transferase</keyword>
<evidence type="ECO:0000313" key="3">
    <source>
        <dbReference type="Proteomes" id="UP000549052"/>
    </source>
</evidence>
<sequence length="216" mass="24494">MGIRETIDGHSCCGAPTRNLQRPMLDGIRHHFHNHDMQPETPRLRLRPWRPQDRAPFFALNSEPAVRRYLMPLTREGSDAMLDRIDAQFAENGWGFWALEERQSGALIGMCGLAHIPWKAFFTPAVEIGWRLSTPWQGKGLAREAAEAVLNYGFQTLKLDRIVSFTTPANTASWGLMQRLGMHKTGEFDHPNLPKDHPLCRHVLYEMSAPPAGETT</sequence>
<accession>A0A839EJT1</accession>
<dbReference type="GO" id="GO:0016747">
    <property type="term" value="F:acyltransferase activity, transferring groups other than amino-acyl groups"/>
    <property type="evidence" value="ECO:0007669"/>
    <property type="project" value="InterPro"/>
</dbReference>
<proteinExistence type="predicted"/>
<feature type="domain" description="N-acetyltransferase" evidence="1">
    <location>
        <begin position="44"/>
        <end position="210"/>
    </location>
</feature>
<dbReference type="InterPro" id="IPR000182">
    <property type="entry name" value="GNAT_dom"/>
</dbReference>
<organism evidence="2 3">
    <name type="scientific">Phyllobacterium myrsinacearum</name>
    <dbReference type="NCBI Taxonomy" id="28101"/>
    <lineage>
        <taxon>Bacteria</taxon>
        <taxon>Pseudomonadati</taxon>
        <taxon>Pseudomonadota</taxon>
        <taxon>Alphaproteobacteria</taxon>
        <taxon>Hyphomicrobiales</taxon>
        <taxon>Phyllobacteriaceae</taxon>
        <taxon>Phyllobacterium</taxon>
    </lineage>
</organism>
<dbReference type="Proteomes" id="UP000549052">
    <property type="component" value="Unassembled WGS sequence"/>
</dbReference>
<dbReference type="PROSITE" id="PS51186">
    <property type="entry name" value="GNAT"/>
    <property type="match status" value="1"/>
</dbReference>
<dbReference type="AlphaFoldDB" id="A0A839EJT1"/>
<evidence type="ECO:0000259" key="1">
    <source>
        <dbReference type="PROSITE" id="PS51186"/>
    </source>
</evidence>
<dbReference type="Pfam" id="PF13302">
    <property type="entry name" value="Acetyltransf_3"/>
    <property type="match status" value="1"/>
</dbReference>
<dbReference type="PANTHER" id="PTHR43792">
    <property type="entry name" value="GNAT FAMILY, PUTATIVE (AFU_ORTHOLOGUE AFUA_3G00765)-RELATED-RELATED"/>
    <property type="match status" value="1"/>
</dbReference>